<evidence type="ECO:0000313" key="1">
    <source>
        <dbReference type="EMBL" id="RQD87971.1"/>
    </source>
</evidence>
<sequence length="231" mass="26452">SEKDIIKTERVIESAKRYVSTAELKLRPQIRLNYNIASGIIRSVKENRINTVILGWDGTCSVRGSIIGSVIDQVLDNTDKLVLVSHLKHPLSTIATIQLILLRESLSNPGIYQTLRTIKRMSEETGYSITIHTFEDIQDAYDKVFKLINLDVPFSFEISSGRKELLEKLRERQNNIDDMVVYVTSRINTPGWDSSLKDLPNDIAFFFKGNLIIIYPSTEEDMDDYGYFELK</sequence>
<protein>
    <submittedName>
        <fullName evidence="1">Cation:proton antiporter</fullName>
    </submittedName>
</protein>
<gene>
    <name evidence="1" type="ORF">D5R95_03165</name>
</gene>
<dbReference type="AlphaFoldDB" id="A0A424Z1A9"/>
<comment type="caution">
    <text evidence="1">The sequence shown here is derived from an EMBL/GenBank/DDBJ whole genome shotgun (WGS) entry which is preliminary data.</text>
</comment>
<dbReference type="Gene3D" id="3.40.50.620">
    <property type="entry name" value="HUPs"/>
    <property type="match status" value="1"/>
</dbReference>
<organism evidence="1 2">
    <name type="scientific">Methanosalsum natronophilum</name>
    <dbReference type="NCBI Taxonomy" id="768733"/>
    <lineage>
        <taxon>Archaea</taxon>
        <taxon>Methanobacteriati</taxon>
        <taxon>Methanobacteriota</taxon>
        <taxon>Stenosarchaea group</taxon>
        <taxon>Methanomicrobia</taxon>
        <taxon>Methanosarcinales</taxon>
        <taxon>Methanosarcinaceae</taxon>
        <taxon>Methanosalsum</taxon>
    </lineage>
</organism>
<feature type="non-terminal residue" evidence="1">
    <location>
        <position position="1"/>
    </location>
</feature>
<dbReference type="SUPFAM" id="SSF52402">
    <property type="entry name" value="Adenine nucleotide alpha hydrolases-like"/>
    <property type="match status" value="1"/>
</dbReference>
<dbReference type="InterPro" id="IPR014729">
    <property type="entry name" value="Rossmann-like_a/b/a_fold"/>
</dbReference>
<evidence type="ECO:0000313" key="2">
    <source>
        <dbReference type="Proteomes" id="UP000284763"/>
    </source>
</evidence>
<dbReference type="Proteomes" id="UP000284763">
    <property type="component" value="Unassembled WGS sequence"/>
</dbReference>
<accession>A0A424Z1A9</accession>
<name>A0A424Z1A9_9EURY</name>
<reference evidence="1 2" key="1">
    <citation type="submission" date="2018-08" db="EMBL/GenBank/DDBJ databases">
        <title>The metabolism and importance of syntrophic acetate oxidation coupled to methane or sulfide production in haloalkaline environments.</title>
        <authorList>
            <person name="Timmers P.H.A."/>
            <person name="Vavourakis C.D."/>
            <person name="Sorokin D.Y."/>
            <person name="Sinninghe Damste J.S."/>
            <person name="Muyzer G."/>
            <person name="Stams A.J.M."/>
            <person name="Plugge C.M."/>
        </authorList>
    </citation>
    <scope>NUCLEOTIDE SEQUENCE [LARGE SCALE GENOMIC DNA]</scope>
    <source>
        <strain evidence="1">MSAO_Arc3</strain>
    </source>
</reference>
<proteinExistence type="predicted"/>
<dbReference type="EMBL" id="QZAB01000217">
    <property type="protein sequence ID" value="RQD87971.1"/>
    <property type="molecule type" value="Genomic_DNA"/>
</dbReference>